<reference evidence="3 6" key="1">
    <citation type="submission" date="2019-06" db="EMBL/GenBank/DDBJ databases">
        <title>Sequencing the genomes of 1000 actinobacteria strains.</title>
        <authorList>
            <person name="Klenk H.-P."/>
        </authorList>
    </citation>
    <scope>NUCLEOTIDE SEQUENCE [LARGE SCALE GENOMIC DNA]</scope>
    <source>
        <strain evidence="3 6">DSM 19560</strain>
    </source>
</reference>
<dbReference type="EMBL" id="VIVQ01000001">
    <property type="protein sequence ID" value="TWE12593.1"/>
    <property type="molecule type" value="Genomic_DNA"/>
</dbReference>
<keyword evidence="6" id="KW-1185">Reference proteome</keyword>
<name>A0A561DVN0_9MICO</name>
<feature type="domain" description="Transposase IS116/IS110/IS902 C-terminal" evidence="2">
    <location>
        <begin position="279"/>
        <end position="361"/>
    </location>
</feature>
<dbReference type="OrthoDB" id="3188901at2"/>
<dbReference type="Pfam" id="PF01548">
    <property type="entry name" value="DEDD_Tnp_IS110"/>
    <property type="match status" value="1"/>
</dbReference>
<dbReference type="GO" id="GO:0003677">
    <property type="term" value="F:DNA binding"/>
    <property type="evidence" value="ECO:0007669"/>
    <property type="project" value="InterPro"/>
</dbReference>
<evidence type="ECO:0000259" key="2">
    <source>
        <dbReference type="Pfam" id="PF02371"/>
    </source>
</evidence>
<evidence type="ECO:0000313" key="4">
    <source>
        <dbReference type="EMBL" id="TWE11758.1"/>
    </source>
</evidence>
<dbReference type="InterPro" id="IPR002525">
    <property type="entry name" value="Transp_IS110-like_N"/>
</dbReference>
<accession>A0A561DVN0</accession>
<evidence type="ECO:0000313" key="5">
    <source>
        <dbReference type="EMBL" id="TWE12593.1"/>
    </source>
</evidence>
<dbReference type="PANTHER" id="PTHR33055:SF3">
    <property type="entry name" value="PUTATIVE TRANSPOSASE FOR IS117-RELATED"/>
    <property type="match status" value="1"/>
</dbReference>
<proteinExistence type="predicted"/>
<evidence type="ECO:0000313" key="6">
    <source>
        <dbReference type="Proteomes" id="UP000318297"/>
    </source>
</evidence>
<dbReference type="Pfam" id="PF02371">
    <property type="entry name" value="Transposase_20"/>
    <property type="match status" value="1"/>
</dbReference>
<dbReference type="PANTHER" id="PTHR33055">
    <property type="entry name" value="TRANSPOSASE FOR INSERTION SEQUENCE ELEMENT IS1111A"/>
    <property type="match status" value="1"/>
</dbReference>
<dbReference type="AlphaFoldDB" id="A0A561DVN0"/>
<dbReference type="GO" id="GO:0004803">
    <property type="term" value="F:transposase activity"/>
    <property type="evidence" value="ECO:0007669"/>
    <property type="project" value="InterPro"/>
</dbReference>
<dbReference type="GO" id="GO:0006313">
    <property type="term" value="P:DNA transposition"/>
    <property type="evidence" value="ECO:0007669"/>
    <property type="project" value="InterPro"/>
</dbReference>
<gene>
    <name evidence="4" type="ORF">BKA23_0543</name>
    <name evidence="5" type="ORF">BKA23_1407</name>
    <name evidence="3" type="ORF">BKA23_3430</name>
</gene>
<dbReference type="InterPro" id="IPR003346">
    <property type="entry name" value="Transposase_20"/>
</dbReference>
<sequence length="408" mass="45828">MVTTEAEHPHAMFAGIDWGGTHHQICVVDHTGTIQVQRRIEHTVTGFTEIDRLLDAFASRGVLRVSIERAEGILVEHLLDRGESVFCISPKISARARERYRVANTKSDAFDAFVLADTLRHEHVHWRPLSRPSALTAQIAALSRDRERVIVMQRAVESRLRAALEAYHPAPLHLFSSLDRDITLAFIRDYPTPAAAARVTEDRMRRFCARHGYTGRVEPAALCDRLRPHLLTATDGTITGKHTAALMLVDQLELLNTNIRTYNAMLTPLVSAHPDGPVFTSFPGIATVIAATMIGEMGDDRARFPTAATLLAEAGLAPVTRASGRTRQVRFRYAANKRLRHSIDWWMTVAAREDPWSGDVYEHARNAGQGRYRAYRGLGARWTRILWRAWTDHEPFDPTRVHHQAPAA</sequence>
<dbReference type="EMBL" id="VIVQ01000001">
    <property type="protein sequence ID" value="TWE11758.1"/>
    <property type="molecule type" value="Genomic_DNA"/>
</dbReference>
<dbReference type="InterPro" id="IPR047650">
    <property type="entry name" value="Transpos_IS110"/>
</dbReference>
<evidence type="ECO:0000259" key="1">
    <source>
        <dbReference type="Pfam" id="PF01548"/>
    </source>
</evidence>
<comment type="caution">
    <text evidence="3">The sequence shown here is derived from an EMBL/GenBank/DDBJ whole genome shotgun (WGS) entry which is preliminary data.</text>
</comment>
<evidence type="ECO:0000313" key="3">
    <source>
        <dbReference type="EMBL" id="TWE07413.1"/>
    </source>
</evidence>
<organism evidence="3 6">
    <name type="scientific">Rudaeicoccus suwonensis</name>
    <dbReference type="NCBI Taxonomy" id="657409"/>
    <lineage>
        <taxon>Bacteria</taxon>
        <taxon>Bacillati</taxon>
        <taxon>Actinomycetota</taxon>
        <taxon>Actinomycetes</taxon>
        <taxon>Micrococcales</taxon>
        <taxon>Dermacoccaceae</taxon>
        <taxon>Rudaeicoccus</taxon>
    </lineage>
</organism>
<dbReference type="RefSeq" id="WP_145225232.1">
    <property type="nucleotide sequence ID" value="NZ_VIVQ01000001.1"/>
</dbReference>
<dbReference type="Proteomes" id="UP000318297">
    <property type="component" value="Unassembled WGS sequence"/>
</dbReference>
<protein>
    <submittedName>
        <fullName evidence="3">Transposase</fullName>
    </submittedName>
</protein>
<dbReference type="EMBL" id="VIVQ01000005">
    <property type="protein sequence ID" value="TWE07413.1"/>
    <property type="molecule type" value="Genomic_DNA"/>
</dbReference>
<dbReference type="NCBIfam" id="NF033542">
    <property type="entry name" value="transpos_IS110"/>
    <property type="match status" value="1"/>
</dbReference>
<feature type="domain" description="Transposase IS110-like N-terminal" evidence="1">
    <location>
        <begin position="14"/>
        <end position="169"/>
    </location>
</feature>